<feature type="transmembrane region" description="Helical" evidence="1">
    <location>
        <begin position="37"/>
        <end position="60"/>
    </location>
</feature>
<feature type="transmembrane region" description="Helical" evidence="1">
    <location>
        <begin position="72"/>
        <end position="91"/>
    </location>
</feature>
<dbReference type="AlphaFoldDB" id="A0A261RV10"/>
<keyword evidence="1" id="KW-0472">Membrane</keyword>
<gene>
    <name evidence="2" type="ORF">CEG14_22535</name>
</gene>
<organism evidence="2 3">
    <name type="scientific">Bordetella genomosp. 1</name>
    <dbReference type="NCBI Taxonomy" id="1395607"/>
    <lineage>
        <taxon>Bacteria</taxon>
        <taxon>Pseudomonadati</taxon>
        <taxon>Pseudomonadota</taxon>
        <taxon>Betaproteobacteria</taxon>
        <taxon>Burkholderiales</taxon>
        <taxon>Alcaligenaceae</taxon>
        <taxon>Bordetella</taxon>
    </lineage>
</organism>
<proteinExistence type="predicted"/>
<sequence>MNKKTYRFGILVSLILAAWLGALSLFAISSDNLGWGAAALLSYAILFGGPLAVLLAVTWIAYMLRDRAQIPAWAHAWMLLPTLLAVSIVPVSEQVREGRQQAFQEAHPAIVETHVNFTGSDLWLDLRGSVPSTGAQRHLAPNAADEIRFARFSRYPTQGATESGEFPYDGTRLKSDVAQYRYALPDGSPGPVRPLRQLPYPQFDALRKAYKYGEAGLVVYQYFHYPDHVEVAPALARFSGMTEQDMEAAQIPGLTIFTVENHGGQALARLEINGQTHDLGERAIPPQTARNCSPAHTAGPALVHLNQALRLRWQTSDAPARWHEASVPVPAFKQADTKRAGMARVRLYVLPDGTVAAERFEEVRLPKNALALRTTGIPDPAKAVTECEGAFSSYNPQTVQRIVD</sequence>
<dbReference type="OrthoDB" id="8647243at2"/>
<protein>
    <submittedName>
        <fullName evidence="2">Uncharacterized protein</fullName>
    </submittedName>
</protein>
<evidence type="ECO:0000313" key="2">
    <source>
        <dbReference type="EMBL" id="OZI28731.1"/>
    </source>
</evidence>
<comment type="caution">
    <text evidence="2">The sequence shown here is derived from an EMBL/GenBank/DDBJ whole genome shotgun (WGS) entry which is preliminary data.</text>
</comment>
<dbReference type="EMBL" id="NEVL01000006">
    <property type="protein sequence ID" value="OZI28731.1"/>
    <property type="molecule type" value="Genomic_DNA"/>
</dbReference>
<keyword evidence="1" id="KW-0812">Transmembrane</keyword>
<keyword evidence="1" id="KW-1133">Transmembrane helix</keyword>
<evidence type="ECO:0000256" key="1">
    <source>
        <dbReference type="SAM" id="Phobius"/>
    </source>
</evidence>
<dbReference type="Proteomes" id="UP000217005">
    <property type="component" value="Unassembled WGS sequence"/>
</dbReference>
<dbReference type="RefSeq" id="WP_094828656.1">
    <property type="nucleotide sequence ID" value="NZ_NEVL01000006.1"/>
</dbReference>
<name>A0A261RV10_9BORD</name>
<accession>A0A261RV10</accession>
<evidence type="ECO:0000313" key="3">
    <source>
        <dbReference type="Proteomes" id="UP000217005"/>
    </source>
</evidence>
<reference evidence="2 3" key="1">
    <citation type="submission" date="2017-05" db="EMBL/GenBank/DDBJ databases">
        <title>Complete and WGS of Bordetella genogroups.</title>
        <authorList>
            <person name="Spilker T."/>
            <person name="LiPuma J."/>
        </authorList>
    </citation>
    <scope>NUCLEOTIDE SEQUENCE [LARGE SCALE GENOMIC DNA]</scope>
    <source>
        <strain evidence="2 3">AU17610</strain>
    </source>
</reference>